<evidence type="ECO:0000313" key="1">
    <source>
        <dbReference type="EMBL" id="GFR01844.1"/>
    </source>
</evidence>
<proteinExistence type="predicted"/>
<dbReference type="OrthoDB" id="6436593at2759"/>
<dbReference type="AlphaFoldDB" id="A0A8X6GF29"/>
<evidence type="ECO:0000313" key="2">
    <source>
        <dbReference type="Proteomes" id="UP000887116"/>
    </source>
</evidence>
<sequence length="135" mass="16152">MFRNFKKVKWDSYRDSVDIKLSLIPLEENWENFRTIILDNAKAFIPRGNIRRHIPFFTHYASSLKPLLDKRDELPKSLGDGSLNLRTEINKINAEIKLIYTQLKRSRWKEMCESLDCRTANSKLWRIVKNINREQ</sequence>
<organism evidence="1 2">
    <name type="scientific">Trichonephila clavata</name>
    <name type="common">Joro spider</name>
    <name type="synonym">Nephila clavata</name>
    <dbReference type="NCBI Taxonomy" id="2740835"/>
    <lineage>
        <taxon>Eukaryota</taxon>
        <taxon>Metazoa</taxon>
        <taxon>Ecdysozoa</taxon>
        <taxon>Arthropoda</taxon>
        <taxon>Chelicerata</taxon>
        <taxon>Arachnida</taxon>
        <taxon>Araneae</taxon>
        <taxon>Araneomorphae</taxon>
        <taxon>Entelegynae</taxon>
        <taxon>Araneoidea</taxon>
        <taxon>Nephilidae</taxon>
        <taxon>Trichonephila</taxon>
    </lineage>
</organism>
<dbReference type="Proteomes" id="UP000887116">
    <property type="component" value="Unassembled WGS sequence"/>
</dbReference>
<keyword evidence="2" id="KW-1185">Reference proteome</keyword>
<reference evidence="1" key="1">
    <citation type="submission" date="2020-07" db="EMBL/GenBank/DDBJ databases">
        <title>Multicomponent nature underlies the extraordinary mechanical properties of spider dragline silk.</title>
        <authorList>
            <person name="Kono N."/>
            <person name="Nakamura H."/>
            <person name="Mori M."/>
            <person name="Yoshida Y."/>
            <person name="Ohtoshi R."/>
            <person name="Malay A.D."/>
            <person name="Moran D.A.P."/>
            <person name="Tomita M."/>
            <person name="Numata K."/>
            <person name="Arakawa K."/>
        </authorList>
    </citation>
    <scope>NUCLEOTIDE SEQUENCE</scope>
</reference>
<protein>
    <submittedName>
        <fullName evidence="1">Uncharacterized protein</fullName>
    </submittedName>
</protein>
<dbReference type="EMBL" id="BMAO01005507">
    <property type="protein sequence ID" value="GFR01844.1"/>
    <property type="molecule type" value="Genomic_DNA"/>
</dbReference>
<gene>
    <name evidence="1" type="primary">NCL1_39573</name>
    <name evidence="1" type="ORF">TNCT_440871</name>
</gene>
<accession>A0A8X6GF29</accession>
<comment type="caution">
    <text evidence="1">The sequence shown here is derived from an EMBL/GenBank/DDBJ whole genome shotgun (WGS) entry which is preliminary data.</text>
</comment>
<name>A0A8X6GF29_TRICU</name>